<sequence length="287" mass="32846">MSEQAEQNTSGQAEAPIEKDQLQAYFERIGYQAKWSATLDCFRTIHRLHPQCIPFENLNPFLRIPVRLGKDDLVKKLIHDQRGGYCFEHNLLFGQVLKSLGFRVKGLAARILWNAPVGAITPRGHMLLLVEAEEQTYLADVGFGGLTLTSPLLLQPDLEQETPHELFRLIMDRDQYVLQVSIKEVWKSVYSFSLEEQFQPDYEVTNWYLSNHPDSHFVTGLIAARSAPGVRYALRNSQLSVHYVEGPTEKRVLESAGEIKRVLQDTFQIRLPKEDELGNAFERIILP</sequence>
<reference evidence="4" key="1">
    <citation type="journal article" date="2019" name="Int. J. Syst. Evol. Microbiol.">
        <title>The Global Catalogue of Microorganisms (GCM) 10K type strain sequencing project: providing services to taxonomists for standard genome sequencing and annotation.</title>
        <authorList>
            <consortium name="The Broad Institute Genomics Platform"/>
            <consortium name="The Broad Institute Genome Sequencing Center for Infectious Disease"/>
            <person name="Wu L."/>
            <person name="Ma J."/>
        </authorList>
    </citation>
    <scope>NUCLEOTIDE SEQUENCE [LARGE SCALE GENOMIC DNA]</scope>
    <source>
        <strain evidence="4">CGMCC 4.7466</strain>
    </source>
</reference>
<dbReference type="InterPro" id="IPR001447">
    <property type="entry name" value="Arylamine_N-AcTrfase"/>
</dbReference>
<organism evidence="3 4">
    <name type="scientific">Negadavirga shengliensis</name>
    <dbReference type="NCBI Taxonomy" id="1389218"/>
    <lineage>
        <taxon>Bacteria</taxon>
        <taxon>Pseudomonadati</taxon>
        <taxon>Bacteroidota</taxon>
        <taxon>Cytophagia</taxon>
        <taxon>Cytophagales</taxon>
        <taxon>Cyclobacteriaceae</taxon>
        <taxon>Negadavirga</taxon>
    </lineage>
</organism>
<gene>
    <name evidence="3" type="ORF">ACFPFU_17310</name>
</gene>
<dbReference type="Gene3D" id="3.30.2140.10">
    <property type="entry name" value="Arylamine N-acetyltransferase"/>
    <property type="match status" value="1"/>
</dbReference>
<evidence type="ECO:0000256" key="2">
    <source>
        <dbReference type="RuleBase" id="RU003452"/>
    </source>
</evidence>
<dbReference type="Proteomes" id="UP001595818">
    <property type="component" value="Unassembled WGS sequence"/>
</dbReference>
<dbReference type="PANTHER" id="PTHR11786">
    <property type="entry name" value="N-HYDROXYARYLAMINE O-ACETYLTRANSFERASE"/>
    <property type="match status" value="1"/>
</dbReference>
<dbReference type="SUPFAM" id="SSF54001">
    <property type="entry name" value="Cysteine proteinases"/>
    <property type="match status" value="1"/>
</dbReference>
<dbReference type="Gene3D" id="2.40.128.150">
    <property type="entry name" value="Cysteine proteinases"/>
    <property type="match status" value="1"/>
</dbReference>
<dbReference type="RefSeq" id="WP_377066345.1">
    <property type="nucleotide sequence ID" value="NZ_JBHSJJ010000010.1"/>
</dbReference>
<evidence type="ECO:0000313" key="4">
    <source>
        <dbReference type="Proteomes" id="UP001595818"/>
    </source>
</evidence>
<dbReference type="PANTHER" id="PTHR11786:SF0">
    <property type="entry name" value="ARYLAMINE N-ACETYLTRANSFERASE 4-RELATED"/>
    <property type="match status" value="1"/>
</dbReference>
<evidence type="ECO:0000313" key="3">
    <source>
        <dbReference type="EMBL" id="MFC4873464.1"/>
    </source>
</evidence>
<comment type="similarity">
    <text evidence="1 2">Belongs to the arylamine N-acetyltransferase family.</text>
</comment>
<dbReference type="EMBL" id="JBHSJJ010000010">
    <property type="protein sequence ID" value="MFC4873464.1"/>
    <property type="molecule type" value="Genomic_DNA"/>
</dbReference>
<protein>
    <submittedName>
        <fullName evidence="3">Arylamine N-acetyltransferase</fullName>
    </submittedName>
</protein>
<dbReference type="PRINTS" id="PR01543">
    <property type="entry name" value="ANATRNSFRASE"/>
</dbReference>
<comment type="caution">
    <text evidence="3">The sequence shown here is derived from an EMBL/GenBank/DDBJ whole genome shotgun (WGS) entry which is preliminary data.</text>
</comment>
<keyword evidence="4" id="KW-1185">Reference proteome</keyword>
<dbReference type="InterPro" id="IPR038765">
    <property type="entry name" value="Papain-like_cys_pep_sf"/>
</dbReference>
<name>A0ABV9T416_9BACT</name>
<dbReference type="Pfam" id="PF00797">
    <property type="entry name" value="Acetyltransf_2"/>
    <property type="match status" value="1"/>
</dbReference>
<evidence type="ECO:0000256" key="1">
    <source>
        <dbReference type="ARBA" id="ARBA00006547"/>
    </source>
</evidence>
<accession>A0ABV9T416</accession>
<proteinExistence type="inferred from homology"/>